<evidence type="ECO:0000313" key="3">
    <source>
        <dbReference type="Proteomes" id="UP000730161"/>
    </source>
</evidence>
<dbReference type="PANTHER" id="PTHR42956:SF1">
    <property type="entry name" value="NITROGENASE IRON-MOLYBDENUM COFACTOR BIOSYNTHESIS PROTEIN NIFE"/>
    <property type="match status" value="1"/>
</dbReference>
<proteinExistence type="predicted"/>
<dbReference type="RefSeq" id="WP_211530255.1">
    <property type="nucleotide sequence ID" value="NZ_JWHL01000003.1"/>
</dbReference>
<dbReference type="GO" id="GO:0016491">
    <property type="term" value="F:oxidoreductase activity"/>
    <property type="evidence" value="ECO:0007669"/>
    <property type="project" value="InterPro"/>
</dbReference>
<reference evidence="2" key="1">
    <citation type="submission" date="2014-12" db="EMBL/GenBank/DDBJ databases">
        <authorList>
            <person name="Huang H.-H."/>
            <person name="Chen S.-C."/>
            <person name="Lai M.-C."/>
        </authorList>
    </citation>
    <scope>NUCLEOTIDE SEQUENCE</scope>
    <source>
        <strain evidence="2">K1F9705b</strain>
    </source>
</reference>
<dbReference type="SUPFAM" id="SSF53807">
    <property type="entry name" value="Helical backbone' metal receptor"/>
    <property type="match status" value="1"/>
</dbReference>
<dbReference type="AlphaFoldDB" id="A0A8J7W8J6"/>
<dbReference type="OrthoDB" id="106484at2157"/>
<dbReference type="PANTHER" id="PTHR42956">
    <property type="entry name" value="NITROGENASE IRON-MOLYBDENUM COFACTOR BIOSYNTHESIS PROTEIN NIFE"/>
    <property type="match status" value="1"/>
</dbReference>
<comment type="caution">
    <text evidence="2">The sequence shown here is derived from an EMBL/GenBank/DDBJ whole genome shotgun (WGS) entry which is preliminary data.</text>
</comment>
<organism evidence="2 3">
    <name type="scientific">Methanocalculus chunghsingensis</name>
    <dbReference type="NCBI Taxonomy" id="156457"/>
    <lineage>
        <taxon>Archaea</taxon>
        <taxon>Methanobacteriati</taxon>
        <taxon>Methanobacteriota</taxon>
        <taxon>Stenosarchaea group</taxon>
        <taxon>Methanomicrobia</taxon>
        <taxon>Methanomicrobiales</taxon>
        <taxon>Methanocalculaceae</taxon>
        <taxon>Methanocalculus</taxon>
    </lineage>
</organism>
<gene>
    <name evidence="2" type="ORF">RJ53_03535</name>
</gene>
<dbReference type="EMBL" id="JWHL01000003">
    <property type="protein sequence ID" value="MBR1368625.1"/>
    <property type="molecule type" value="Genomic_DNA"/>
</dbReference>
<protein>
    <recommendedName>
        <fullName evidence="1">Nitrogenase/oxidoreductase component 1 domain-containing protein</fullName>
    </recommendedName>
</protein>
<dbReference type="Proteomes" id="UP000730161">
    <property type="component" value="Unassembled WGS sequence"/>
</dbReference>
<dbReference type="InterPro" id="IPR049939">
    <property type="entry name" value="NifE-like"/>
</dbReference>
<dbReference type="Pfam" id="PF00148">
    <property type="entry name" value="Oxidored_nitro"/>
    <property type="match status" value="1"/>
</dbReference>
<accession>A0A8J7W8J6</accession>
<sequence>MPECINPIWPCALTGAVAFLAGYTGISVVIHGSSGCYYYPKSLIRTPLFGSFILHDEVVFGTGERLRSVVAEVSKRGGRVAVVNSCVPALMGEDLAPYLDGYSALFVDAPGFLGGVETGYRIAGETLMGEAAITGDGANIGGVCLLDPFWRGNLHEARRMLARAGIPVGTVVAADHIKAVSHASPLTVMVNPDYPAIIGEDSGSLLGISSCSDTIMRVSERVPGADPSPLLDECRLAEERAITACEKYLRRHDPPVAAIAAQAGYASFFGEILTTYLGADSPLILPRNDSSGVAVTDYATIADALSSDEYTLILGSSYEHQMQPCAAFVGITPPQRGRVILGSPPLAGSEGMLNGVEMILNACMDRKKKV</sequence>
<evidence type="ECO:0000313" key="2">
    <source>
        <dbReference type="EMBL" id="MBR1368625.1"/>
    </source>
</evidence>
<dbReference type="InterPro" id="IPR000510">
    <property type="entry name" value="Nase/OxRdtase_comp1"/>
</dbReference>
<dbReference type="Gene3D" id="3.40.50.1980">
    <property type="entry name" value="Nitrogenase molybdenum iron protein domain"/>
    <property type="match status" value="2"/>
</dbReference>
<evidence type="ECO:0000259" key="1">
    <source>
        <dbReference type="Pfam" id="PF00148"/>
    </source>
</evidence>
<name>A0A8J7W8J6_9EURY</name>
<keyword evidence="3" id="KW-1185">Reference proteome</keyword>
<feature type="domain" description="Nitrogenase/oxidoreductase component 1" evidence="1">
    <location>
        <begin position="11"/>
        <end position="363"/>
    </location>
</feature>